<evidence type="ECO:0000256" key="1">
    <source>
        <dbReference type="SAM" id="MobiDB-lite"/>
    </source>
</evidence>
<feature type="non-terminal residue" evidence="3">
    <location>
        <position position="1"/>
    </location>
</feature>
<feature type="non-terminal residue" evidence="3">
    <location>
        <position position="123"/>
    </location>
</feature>
<feature type="region of interest" description="Disordered" evidence="1">
    <location>
        <begin position="63"/>
        <end position="123"/>
    </location>
</feature>
<protein>
    <submittedName>
        <fullName evidence="3">Erythrocyte membrane protein 1</fullName>
    </submittedName>
</protein>
<gene>
    <name evidence="3" type="primary">var</name>
</gene>
<evidence type="ECO:0000313" key="3">
    <source>
        <dbReference type="EMBL" id="AHI95245.1"/>
    </source>
</evidence>
<sequence length="123" mass="13528">RSFADIGDIVRGRDIFRGNDEEKNQGDHLAIIWKNISPKILGKWPGRAKPPYKGDPNFFNLQKNGGTANRQKIGRATPGGEPKGDKYFKNTGAGEPPPPQGKGRCNGPKATQAPTYFDYAPQY</sequence>
<dbReference type="GO" id="GO:0016020">
    <property type="term" value="C:membrane"/>
    <property type="evidence" value="ECO:0007669"/>
    <property type="project" value="InterPro"/>
</dbReference>
<dbReference type="InterPro" id="IPR008602">
    <property type="entry name" value="Duffy-antigen-binding"/>
</dbReference>
<name>A0A023JI27_PLAFA</name>
<dbReference type="AlphaFoldDB" id="A0A023JI27"/>
<proteinExistence type="evidence at transcript level"/>
<dbReference type="GO" id="GO:0046789">
    <property type="term" value="F:host cell surface receptor binding"/>
    <property type="evidence" value="ECO:0007669"/>
    <property type="project" value="InterPro"/>
</dbReference>
<organism evidence="3">
    <name type="scientific">Plasmodium falciparum</name>
    <name type="common">malaria parasite P. falciparum</name>
    <dbReference type="NCBI Taxonomy" id="5833"/>
    <lineage>
        <taxon>Eukaryota</taxon>
        <taxon>Sar</taxon>
        <taxon>Alveolata</taxon>
        <taxon>Apicomplexa</taxon>
        <taxon>Aconoidasida</taxon>
        <taxon>Haemosporida</taxon>
        <taxon>Plasmodiidae</taxon>
        <taxon>Plasmodium</taxon>
        <taxon>Plasmodium (Laverania)</taxon>
    </lineage>
</organism>
<dbReference type="EMBL" id="KC678357">
    <property type="protein sequence ID" value="AHI95245.1"/>
    <property type="molecule type" value="mRNA"/>
</dbReference>
<evidence type="ECO:0000259" key="2">
    <source>
        <dbReference type="Pfam" id="PF05424"/>
    </source>
</evidence>
<dbReference type="Gene3D" id="1.20.1310.20">
    <property type="entry name" value="Duffy-antigen binding domain"/>
    <property type="match status" value="1"/>
</dbReference>
<reference evidence="3" key="1">
    <citation type="submission" date="2013-02" db="EMBL/GenBank/DDBJ databases">
        <title>Differential var gene expression is associated with cerebral malaria pathology.</title>
        <authorList>
            <person name="Tembo D.L."/>
            <person name="Nyoni B."/>
            <person name="Murikoli R.V."/>
            <person name="Milner D.A."/>
            <person name="Berriman M."/>
            <person name="Rogerson S.J."/>
            <person name="Taylor T.E."/>
            <person name="Molyneux M.E."/>
            <person name="Mandala W.L."/>
            <person name="Craig A.G."/>
            <person name="Montgomery J."/>
        </authorList>
    </citation>
    <scope>NUCLEOTIDE SEQUENCE</scope>
</reference>
<accession>A0A023JI27</accession>
<dbReference type="InterPro" id="IPR042202">
    <property type="entry name" value="Duffy-ag-bd_sf"/>
</dbReference>
<dbReference type="SUPFAM" id="SSF140924">
    <property type="entry name" value="Duffy binding domain-like"/>
    <property type="match status" value="1"/>
</dbReference>
<dbReference type="Pfam" id="PF05424">
    <property type="entry name" value="Duffy_binding"/>
    <property type="match status" value="1"/>
</dbReference>
<feature type="domain" description="Duffy-antigen binding" evidence="2">
    <location>
        <begin position="1"/>
        <end position="123"/>
    </location>
</feature>